<dbReference type="InterPro" id="IPR052055">
    <property type="entry name" value="Hepadnavirus_pol/RT"/>
</dbReference>
<dbReference type="PANTHER" id="PTHR33050:SF7">
    <property type="entry name" value="RIBONUCLEASE H"/>
    <property type="match status" value="1"/>
</dbReference>
<dbReference type="SUPFAM" id="SSF53098">
    <property type="entry name" value="Ribonuclease H-like"/>
    <property type="match status" value="1"/>
</dbReference>
<organism evidence="1 2">
    <name type="scientific">Culter alburnus</name>
    <name type="common">Topmouth culter</name>
    <dbReference type="NCBI Taxonomy" id="194366"/>
    <lineage>
        <taxon>Eukaryota</taxon>
        <taxon>Metazoa</taxon>
        <taxon>Chordata</taxon>
        <taxon>Craniata</taxon>
        <taxon>Vertebrata</taxon>
        <taxon>Euteleostomi</taxon>
        <taxon>Actinopterygii</taxon>
        <taxon>Neopterygii</taxon>
        <taxon>Teleostei</taxon>
        <taxon>Ostariophysi</taxon>
        <taxon>Cypriniformes</taxon>
        <taxon>Xenocyprididae</taxon>
        <taxon>Xenocypridinae</taxon>
        <taxon>Culter</taxon>
    </lineage>
</organism>
<dbReference type="InterPro" id="IPR012337">
    <property type="entry name" value="RNaseH-like_sf"/>
</dbReference>
<proteinExistence type="predicted"/>
<protein>
    <recommendedName>
        <fullName evidence="3">RNase H type-1 domain-containing protein</fullName>
    </recommendedName>
</protein>
<dbReference type="AlphaFoldDB" id="A0AAW1ZVL5"/>
<sequence>MGVAARYVPYPRDTELPSHPDPVVGPFVPAGRTLLEQVSRHAVVYTDASAMGWGATYNGHAVSGLWTRPQLHWHINCLKLLAVRLALGRFNELLTDKHVLVPSDSTATVAYINHQGGLRSRRMSQLTCYLLLWSQKHLRSLHAIHVPGVLNRAADELSQQPPLPGEWRLHPQVVQLIWQRFRAAQIDLFASPDTAHCQLFYSLTEGMLGTDALAHSWPWGLRKYAFPPVSLLAQLLCKIREDEEQVLLVAPYWPTRTWFSDLMLLATAPPWPIPLRTDLLTQGHPLAPASRPVETPCVVPGWDAEVLNDFPQLVVDAITSTRAPSTTNLYVLRWNLFVEWCSSHREDPRSCSIRSVLSFLQEGLE</sequence>
<dbReference type="SUPFAM" id="SSF47823">
    <property type="entry name" value="lambda integrase-like, N-terminal domain"/>
    <property type="match status" value="1"/>
</dbReference>
<reference evidence="1 2" key="1">
    <citation type="submission" date="2024-05" db="EMBL/GenBank/DDBJ databases">
        <title>A high-quality chromosomal-level genome assembly of Topmouth culter (Culter alburnus).</title>
        <authorList>
            <person name="Zhao H."/>
        </authorList>
    </citation>
    <scope>NUCLEOTIDE SEQUENCE [LARGE SCALE GENOMIC DNA]</scope>
    <source>
        <strain evidence="1">CATC2023</strain>
        <tissue evidence="1">Muscle</tissue>
    </source>
</reference>
<name>A0AAW1ZVL5_CULAL</name>
<evidence type="ECO:0008006" key="3">
    <source>
        <dbReference type="Google" id="ProtNLM"/>
    </source>
</evidence>
<accession>A0AAW1ZVL5</accession>
<comment type="caution">
    <text evidence="1">The sequence shown here is derived from an EMBL/GenBank/DDBJ whole genome shotgun (WGS) entry which is preliminary data.</text>
</comment>
<keyword evidence="2" id="KW-1185">Reference proteome</keyword>
<evidence type="ECO:0000313" key="1">
    <source>
        <dbReference type="EMBL" id="KAK9965394.1"/>
    </source>
</evidence>
<dbReference type="CDD" id="cd09275">
    <property type="entry name" value="RNase_HI_RT_DIRS1"/>
    <property type="match status" value="1"/>
</dbReference>
<dbReference type="PANTHER" id="PTHR33050">
    <property type="entry name" value="REVERSE TRANSCRIPTASE DOMAIN-CONTAINING PROTEIN"/>
    <property type="match status" value="1"/>
</dbReference>
<evidence type="ECO:0000313" key="2">
    <source>
        <dbReference type="Proteomes" id="UP001479290"/>
    </source>
</evidence>
<gene>
    <name evidence="1" type="ORF">ABG768_004487</name>
</gene>
<dbReference type="EMBL" id="JAWDJR010000012">
    <property type="protein sequence ID" value="KAK9965394.1"/>
    <property type="molecule type" value="Genomic_DNA"/>
</dbReference>
<dbReference type="Proteomes" id="UP001479290">
    <property type="component" value="Unassembled WGS sequence"/>
</dbReference>